<evidence type="ECO:0000256" key="11">
    <source>
        <dbReference type="HAMAP-Rule" id="MF_00766"/>
    </source>
</evidence>
<evidence type="ECO:0000256" key="4">
    <source>
        <dbReference type="ARBA" id="ARBA00022679"/>
    </source>
</evidence>
<comment type="similarity">
    <text evidence="11">Belongs to the glycosyltransferase 51 family.</text>
</comment>
<comment type="pathway">
    <text evidence="11">Cell wall biogenesis; peptidoglycan biosynthesis.</text>
</comment>
<organism evidence="13 14">
    <name type="scientific">Moraxella bovoculi 237</name>
    <dbReference type="NCBI Taxonomy" id="743974"/>
    <lineage>
        <taxon>Bacteria</taxon>
        <taxon>Pseudomonadati</taxon>
        <taxon>Pseudomonadota</taxon>
        <taxon>Gammaproteobacteria</taxon>
        <taxon>Moraxellales</taxon>
        <taxon>Moraxellaceae</taxon>
        <taxon>Moraxella</taxon>
    </lineage>
</organism>
<comment type="caution">
    <text evidence="13">The sequence shown here is derived from an EMBL/GenBank/DDBJ whole genome shotgun (WGS) entry which is preliminary data.</text>
</comment>
<comment type="function">
    <text evidence="11">Peptidoglycan polymerase that catalyzes glycan chain elongation from lipid-linked precursors.</text>
</comment>
<dbReference type="RefSeq" id="WP_036366290.1">
    <property type="nucleotide sequence ID" value="NZ_AOMT01000026.1"/>
</dbReference>
<evidence type="ECO:0000256" key="1">
    <source>
        <dbReference type="ARBA" id="ARBA00022475"/>
    </source>
</evidence>
<comment type="subcellular location">
    <subcellularLocation>
        <location evidence="11">Cell inner membrane</location>
        <topology evidence="11">Single-pass membrane protein</topology>
    </subcellularLocation>
</comment>
<keyword evidence="10 11" id="KW-0961">Cell wall biogenesis/degradation</keyword>
<dbReference type="Proteomes" id="UP000035860">
    <property type="component" value="Unassembled WGS sequence"/>
</dbReference>
<sequence length="224" mass="25315">MLKKFFRWIVLCVVAVFLGFNLMVAALLGVGKFTPVTESAFMMAHRFGGGTVTQMWVDYDNITKSVKQAAIVSEDAKFTQHHGFDFDSIESAIKENEAEGAIARGGSTISQQLAKNLFLTSHRSYIRKGEEAIIVLMMEGIWDKKRILEVYLNVVEFGDGIYGIESAARHYYGKSAKNLNREQAALLISMLPNPKYYQKNKNAKRLRNKQRIILRRMNSAVLPS</sequence>
<keyword evidence="1 11" id="KW-1003">Cell membrane</keyword>
<evidence type="ECO:0000256" key="6">
    <source>
        <dbReference type="ARBA" id="ARBA00022960"/>
    </source>
</evidence>
<dbReference type="GO" id="GO:0009252">
    <property type="term" value="P:peptidoglycan biosynthetic process"/>
    <property type="evidence" value="ECO:0007669"/>
    <property type="project" value="UniProtKB-UniRule"/>
</dbReference>
<dbReference type="SUPFAM" id="SSF53955">
    <property type="entry name" value="Lysozyme-like"/>
    <property type="match status" value="1"/>
</dbReference>
<evidence type="ECO:0000256" key="10">
    <source>
        <dbReference type="ARBA" id="ARBA00023316"/>
    </source>
</evidence>
<dbReference type="PANTHER" id="PTHR30400:SF0">
    <property type="entry name" value="BIOSYNTHETIC PEPTIDOGLYCAN TRANSGLYCOSYLASE"/>
    <property type="match status" value="1"/>
</dbReference>
<dbReference type="EMBL" id="AOMT01000026">
    <property type="protein sequence ID" value="KDN24787.1"/>
    <property type="molecule type" value="Genomic_DNA"/>
</dbReference>
<accession>A0A066UFZ1</accession>
<dbReference type="GO" id="GO:0016763">
    <property type="term" value="F:pentosyltransferase activity"/>
    <property type="evidence" value="ECO:0007669"/>
    <property type="project" value="InterPro"/>
</dbReference>
<evidence type="ECO:0000313" key="13">
    <source>
        <dbReference type="EMBL" id="KDN24787.1"/>
    </source>
</evidence>
<dbReference type="eggNOG" id="COG0744">
    <property type="taxonomic scope" value="Bacteria"/>
</dbReference>
<evidence type="ECO:0000256" key="7">
    <source>
        <dbReference type="ARBA" id="ARBA00022984"/>
    </source>
</evidence>
<dbReference type="Pfam" id="PF00912">
    <property type="entry name" value="Transgly"/>
    <property type="match status" value="1"/>
</dbReference>
<evidence type="ECO:0000313" key="14">
    <source>
        <dbReference type="Proteomes" id="UP000035860"/>
    </source>
</evidence>
<keyword evidence="7 11" id="KW-0573">Peptidoglycan synthesis</keyword>
<keyword evidence="6 11" id="KW-0133">Cell shape</keyword>
<keyword evidence="4 11" id="KW-0808">Transferase</keyword>
<dbReference type="GO" id="GO:0008955">
    <property type="term" value="F:peptidoglycan glycosyltransferase activity"/>
    <property type="evidence" value="ECO:0007669"/>
    <property type="project" value="UniProtKB-UniRule"/>
</dbReference>
<evidence type="ECO:0000256" key="5">
    <source>
        <dbReference type="ARBA" id="ARBA00022692"/>
    </source>
</evidence>
<dbReference type="GO" id="GO:0071555">
    <property type="term" value="P:cell wall organization"/>
    <property type="evidence" value="ECO:0007669"/>
    <property type="project" value="UniProtKB-KW"/>
</dbReference>
<dbReference type="NCBIfam" id="TIGR02070">
    <property type="entry name" value="mono_pep_trsgly"/>
    <property type="match status" value="1"/>
</dbReference>
<gene>
    <name evidence="11" type="primary">mtgA</name>
    <name evidence="13" type="ORF">MBO_07468</name>
</gene>
<dbReference type="HAMAP" id="MF_00766">
    <property type="entry name" value="PGT_MtgA"/>
    <property type="match status" value="1"/>
</dbReference>
<keyword evidence="8 11" id="KW-1133">Transmembrane helix</keyword>
<dbReference type="InterPro" id="IPR001264">
    <property type="entry name" value="Glyco_trans_51"/>
</dbReference>
<reference evidence="13 14" key="1">
    <citation type="journal article" date="2014" name="Genome Announc.">
        <title>Draft Genome Sequence of Moraxella bovoculi Strain 237T (ATCC BAA-1259T) Isolated from a Calf with Infectious Bovine Keratoconjunctivitis.</title>
        <authorList>
            <person name="Calcutt M.J."/>
            <person name="Foecking M.F."/>
            <person name="Martin N.T."/>
            <person name="Mhlanga-Mutangadura T."/>
            <person name="Reilly T.J."/>
        </authorList>
    </citation>
    <scope>NUCLEOTIDE SEQUENCE [LARGE SCALE GENOMIC DNA]</scope>
    <source>
        <strain evidence="13 14">237</strain>
    </source>
</reference>
<dbReference type="InterPro" id="IPR036950">
    <property type="entry name" value="PBP_transglycosylase"/>
</dbReference>
<keyword evidence="3 11" id="KW-0328">Glycosyltransferase</keyword>
<dbReference type="InterPro" id="IPR023346">
    <property type="entry name" value="Lysozyme-like_dom_sf"/>
</dbReference>
<evidence type="ECO:0000256" key="9">
    <source>
        <dbReference type="ARBA" id="ARBA00023136"/>
    </source>
</evidence>
<keyword evidence="5 11" id="KW-0812">Transmembrane</keyword>
<dbReference type="PANTHER" id="PTHR30400">
    <property type="entry name" value="MONOFUNCTIONAL BIOSYNTHETIC PEPTIDOGLYCAN TRANSGLYCOSYLASE"/>
    <property type="match status" value="1"/>
</dbReference>
<dbReference type="Gene3D" id="1.10.3810.10">
    <property type="entry name" value="Biosynthetic peptidoglycan transglycosylase-like"/>
    <property type="match status" value="1"/>
</dbReference>
<keyword evidence="14" id="KW-1185">Reference proteome</keyword>
<dbReference type="GO" id="GO:0008360">
    <property type="term" value="P:regulation of cell shape"/>
    <property type="evidence" value="ECO:0007669"/>
    <property type="project" value="UniProtKB-KW"/>
</dbReference>
<keyword evidence="9 11" id="KW-0472">Membrane</keyword>
<dbReference type="GO" id="GO:0005886">
    <property type="term" value="C:plasma membrane"/>
    <property type="evidence" value="ECO:0007669"/>
    <property type="project" value="UniProtKB-SubCell"/>
</dbReference>
<proteinExistence type="inferred from homology"/>
<dbReference type="OrthoDB" id="9766909at2"/>
<evidence type="ECO:0000259" key="12">
    <source>
        <dbReference type="Pfam" id="PF00912"/>
    </source>
</evidence>
<comment type="catalytic activity">
    <reaction evidence="11">
        <text>[GlcNAc-(1-&gt;4)-Mur2Ac(oyl-L-Ala-gamma-D-Glu-L-Lys-D-Ala-D-Ala)](n)-di-trans,octa-cis-undecaprenyl diphosphate + beta-D-GlcNAc-(1-&gt;4)-Mur2Ac(oyl-L-Ala-gamma-D-Glu-L-Lys-D-Ala-D-Ala)-di-trans,octa-cis-undecaprenyl diphosphate = [GlcNAc-(1-&gt;4)-Mur2Ac(oyl-L-Ala-gamma-D-Glu-L-Lys-D-Ala-D-Ala)](n+1)-di-trans,octa-cis-undecaprenyl diphosphate + di-trans,octa-cis-undecaprenyl diphosphate + H(+)</text>
        <dbReference type="Rhea" id="RHEA:23708"/>
        <dbReference type="Rhea" id="RHEA-COMP:9602"/>
        <dbReference type="Rhea" id="RHEA-COMP:9603"/>
        <dbReference type="ChEBI" id="CHEBI:15378"/>
        <dbReference type="ChEBI" id="CHEBI:58405"/>
        <dbReference type="ChEBI" id="CHEBI:60033"/>
        <dbReference type="ChEBI" id="CHEBI:78435"/>
        <dbReference type="EC" id="2.4.99.28"/>
    </reaction>
</comment>
<evidence type="ECO:0000256" key="3">
    <source>
        <dbReference type="ARBA" id="ARBA00022676"/>
    </source>
</evidence>
<evidence type="ECO:0000256" key="2">
    <source>
        <dbReference type="ARBA" id="ARBA00022519"/>
    </source>
</evidence>
<dbReference type="GO" id="GO:0009274">
    <property type="term" value="C:peptidoglycan-based cell wall"/>
    <property type="evidence" value="ECO:0007669"/>
    <property type="project" value="InterPro"/>
</dbReference>
<evidence type="ECO:0000256" key="8">
    <source>
        <dbReference type="ARBA" id="ARBA00022989"/>
    </source>
</evidence>
<dbReference type="EC" id="2.4.99.28" evidence="11"/>
<feature type="domain" description="Glycosyl transferase family 51" evidence="12">
    <location>
        <begin position="51"/>
        <end position="217"/>
    </location>
</feature>
<keyword evidence="2 11" id="KW-0997">Cell inner membrane</keyword>
<protein>
    <recommendedName>
        <fullName evidence="11">Biosynthetic peptidoglycan transglycosylase</fullName>
        <ecNumber evidence="11">2.4.99.28</ecNumber>
    </recommendedName>
    <alternativeName>
        <fullName evidence="11">Glycan polymerase</fullName>
    </alternativeName>
    <alternativeName>
        <fullName evidence="11">Peptidoglycan glycosyltransferase MtgA</fullName>
        <shortName evidence="11">PGT</shortName>
    </alternativeName>
</protein>
<dbReference type="AlphaFoldDB" id="A0A066UFZ1"/>
<dbReference type="UniPathway" id="UPA00219"/>
<name>A0A066UFZ1_9GAMM</name>
<dbReference type="InterPro" id="IPR011812">
    <property type="entry name" value="Pep_trsgly"/>
</dbReference>